<keyword evidence="6 9" id="KW-1133">Transmembrane helix</keyword>
<keyword evidence="5 9" id="KW-0812">Transmembrane</keyword>
<dbReference type="InterPro" id="IPR003010">
    <property type="entry name" value="C-N_Hydrolase"/>
</dbReference>
<evidence type="ECO:0000256" key="5">
    <source>
        <dbReference type="ARBA" id="ARBA00022692"/>
    </source>
</evidence>
<dbReference type="PANTHER" id="PTHR38686">
    <property type="entry name" value="APOLIPOPROTEIN N-ACYLTRANSFERASE"/>
    <property type="match status" value="1"/>
</dbReference>
<keyword evidence="8 9" id="KW-0012">Acyltransferase</keyword>
<feature type="transmembrane region" description="Helical" evidence="9">
    <location>
        <begin position="76"/>
        <end position="96"/>
    </location>
</feature>
<dbReference type="AlphaFoldDB" id="A0A8J8FEN7"/>
<name>A0A8J8FEN7_9BACT</name>
<feature type="transmembrane region" description="Helical" evidence="9">
    <location>
        <begin position="147"/>
        <end position="170"/>
    </location>
</feature>
<dbReference type="Gene3D" id="3.60.110.10">
    <property type="entry name" value="Carbon-nitrogen hydrolase"/>
    <property type="match status" value="1"/>
</dbReference>
<evidence type="ECO:0000256" key="3">
    <source>
        <dbReference type="ARBA" id="ARBA00022475"/>
    </source>
</evidence>
<feature type="transmembrane region" description="Helical" evidence="9">
    <location>
        <begin position="182"/>
        <end position="201"/>
    </location>
</feature>
<dbReference type="CDD" id="cd07571">
    <property type="entry name" value="ALP_N-acyl_transferase"/>
    <property type="match status" value="1"/>
</dbReference>
<comment type="subcellular location">
    <subcellularLocation>
        <location evidence="1 9">Cell membrane</location>
        <topology evidence="1 9">Multi-pass membrane protein</topology>
    </subcellularLocation>
</comment>
<dbReference type="Proteomes" id="UP000598971">
    <property type="component" value="Unassembled WGS sequence"/>
</dbReference>
<dbReference type="InterPro" id="IPR036526">
    <property type="entry name" value="C-N_Hydrolase_sf"/>
</dbReference>
<comment type="catalytic activity">
    <reaction evidence="9">
        <text>N-terminal S-1,2-diacyl-sn-glyceryl-L-cysteinyl-[lipoprotein] + a glycerophospholipid = N-acyl-S-1,2-diacyl-sn-glyceryl-L-cysteinyl-[lipoprotein] + a 2-acyl-sn-glycero-3-phospholipid + H(+)</text>
        <dbReference type="Rhea" id="RHEA:48228"/>
        <dbReference type="Rhea" id="RHEA-COMP:14681"/>
        <dbReference type="Rhea" id="RHEA-COMP:14684"/>
        <dbReference type="ChEBI" id="CHEBI:15378"/>
        <dbReference type="ChEBI" id="CHEBI:136912"/>
        <dbReference type="ChEBI" id="CHEBI:140656"/>
        <dbReference type="ChEBI" id="CHEBI:140657"/>
        <dbReference type="ChEBI" id="CHEBI:140660"/>
        <dbReference type="EC" id="2.3.1.269"/>
    </reaction>
</comment>
<keyword evidence="4 9" id="KW-0808">Transferase</keyword>
<keyword evidence="12" id="KW-1185">Reference proteome</keyword>
<reference evidence="11" key="1">
    <citation type="submission" date="2019-10" db="EMBL/GenBank/DDBJ databases">
        <title>Draft genome sequence of Panacibacter sp. KCS-6.</title>
        <authorList>
            <person name="Yim K.J."/>
        </authorList>
    </citation>
    <scope>NUCLEOTIDE SEQUENCE</scope>
    <source>
        <strain evidence="11">KCS-6</strain>
    </source>
</reference>
<keyword evidence="7 9" id="KW-0472">Membrane</keyword>
<dbReference type="Pfam" id="PF00795">
    <property type="entry name" value="CN_hydrolase"/>
    <property type="match status" value="1"/>
</dbReference>
<dbReference type="HAMAP" id="MF_01148">
    <property type="entry name" value="Lnt"/>
    <property type="match status" value="1"/>
</dbReference>
<evidence type="ECO:0000256" key="4">
    <source>
        <dbReference type="ARBA" id="ARBA00022679"/>
    </source>
</evidence>
<evidence type="ECO:0000256" key="7">
    <source>
        <dbReference type="ARBA" id="ARBA00023136"/>
    </source>
</evidence>
<dbReference type="InterPro" id="IPR004563">
    <property type="entry name" value="Apolipo_AcylTrfase"/>
</dbReference>
<dbReference type="SUPFAM" id="SSF56317">
    <property type="entry name" value="Carbon-nitrogen hydrolase"/>
    <property type="match status" value="1"/>
</dbReference>
<dbReference type="PANTHER" id="PTHR38686:SF1">
    <property type="entry name" value="APOLIPOPROTEIN N-ACYLTRANSFERASE"/>
    <property type="match status" value="1"/>
</dbReference>
<feature type="domain" description="CN hydrolase" evidence="10">
    <location>
        <begin position="219"/>
        <end position="486"/>
    </location>
</feature>
<dbReference type="EMBL" id="WHPF01000010">
    <property type="protein sequence ID" value="NNV56670.1"/>
    <property type="molecule type" value="Genomic_DNA"/>
</dbReference>
<comment type="similarity">
    <text evidence="2 9">Belongs to the CN hydrolase family. Apolipoprotein N-acyltransferase subfamily.</text>
</comment>
<dbReference type="EC" id="2.3.1.269" evidence="9"/>
<dbReference type="PROSITE" id="PS50263">
    <property type="entry name" value="CN_HYDROLASE"/>
    <property type="match status" value="1"/>
</dbReference>
<dbReference type="GO" id="GO:0016410">
    <property type="term" value="F:N-acyltransferase activity"/>
    <property type="evidence" value="ECO:0007669"/>
    <property type="project" value="UniProtKB-UniRule"/>
</dbReference>
<comment type="function">
    <text evidence="9">Catalyzes the phospholipid dependent N-acylation of the N-terminal cysteine of apolipoprotein, the last step in lipoprotein maturation.</text>
</comment>
<evidence type="ECO:0000259" key="10">
    <source>
        <dbReference type="PROSITE" id="PS50263"/>
    </source>
</evidence>
<dbReference type="InterPro" id="IPR045378">
    <property type="entry name" value="LNT_N"/>
</dbReference>
<sequence>MNKLANTTKALLAGSLLFAAWPVSPLTFIIFIAWVPLLMVADNTTKKLSFFWYTFLTTLVWNVLTTWWIWNSTDIGSIAAMVANSLLMTLPWWGYFIFKTNYGKRTGYISLVFFWLLFEYIHLNWQLSWPWLTLGNVFAQQINWVQWYEFTGTSGGSLWILLVNILLYDTWIQIRNKSVKPLHILILTVVWVLPFVISFLVKPETNQNPVANSNNVIIVQPNIDPYSQKFDQSTISTQVQTFIQLSEQALDTNTRLVVWPETALPAAVWQDELKNASIYAPVFDFANRHRNITIVTGAETFKSYGAEKLTTSARFNENDNSYYDVFNAAVAIKSNSPLQFYNKSKLVPGVETLPDFLLWMAPVFEKFGGTASGYGKSAESAVFIEPGNPYIPAPIICYESIYGEYVSTYVQKGANILTIITNDGWWGNTPGHKQHLAYARLRAIETRKWVARSANTGISAVIDNAGAIQQTQPWDTAAYIKAAIPPVSGETFYVAHGDIISTIAMAIGILLIVWNIFMQLRKKSIIKQMRK</sequence>
<feature type="transmembrane region" description="Helical" evidence="9">
    <location>
        <begin position="108"/>
        <end position="127"/>
    </location>
</feature>
<dbReference type="NCBIfam" id="TIGR00546">
    <property type="entry name" value="lnt"/>
    <property type="match status" value="1"/>
</dbReference>
<evidence type="ECO:0000256" key="8">
    <source>
        <dbReference type="ARBA" id="ARBA00023315"/>
    </source>
</evidence>
<organism evidence="11 12">
    <name type="scientific">Limnovirga soli</name>
    <dbReference type="NCBI Taxonomy" id="2656915"/>
    <lineage>
        <taxon>Bacteria</taxon>
        <taxon>Pseudomonadati</taxon>
        <taxon>Bacteroidota</taxon>
        <taxon>Chitinophagia</taxon>
        <taxon>Chitinophagales</taxon>
        <taxon>Chitinophagaceae</taxon>
        <taxon>Limnovirga</taxon>
    </lineage>
</organism>
<dbReference type="UniPathway" id="UPA00666"/>
<evidence type="ECO:0000256" key="2">
    <source>
        <dbReference type="ARBA" id="ARBA00010065"/>
    </source>
</evidence>
<comment type="caution">
    <text evidence="11">The sequence shown here is derived from an EMBL/GenBank/DDBJ whole genome shotgun (WGS) entry which is preliminary data.</text>
</comment>
<evidence type="ECO:0000256" key="9">
    <source>
        <dbReference type="HAMAP-Rule" id="MF_01148"/>
    </source>
</evidence>
<feature type="transmembrane region" description="Helical" evidence="9">
    <location>
        <begin position="499"/>
        <end position="520"/>
    </location>
</feature>
<keyword evidence="3 9" id="KW-1003">Cell membrane</keyword>
<dbReference type="RefSeq" id="WP_171608614.1">
    <property type="nucleotide sequence ID" value="NZ_WHPF01000010.1"/>
</dbReference>
<evidence type="ECO:0000313" key="12">
    <source>
        <dbReference type="Proteomes" id="UP000598971"/>
    </source>
</evidence>
<evidence type="ECO:0000256" key="1">
    <source>
        <dbReference type="ARBA" id="ARBA00004651"/>
    </source>
</evidence>
<proteinExistence type="inferred from homology"/>
<dbReference type="Pfam" id="PF20154">
    <property type="entry name" value="LNT_N"/>
    <property type="match status" value="1"/>
</dbReference>
<feature type="transmembrane region" description="Helical" evidence="9">
    <location>
        <begin position="12"/>
        <end position="38"/>
    </location>
</feature>
<evidence type="ECO:0000313" key="11">
    <source>
        <dbReference type="EMBL" id="NNV56670.1"/>
    </source>
</evidence>
<dbReference type="GO" id="GO:0042158">
    <property type="term" value="P:lipoprotein biosynthetic process"/>
    <property type="evidence" value="ECO:0007669"/>
    <property type="project" value="UniProtKB-UniRule"/>
</dbReference>
<dbReference type="GO" id="GO:0005886">
    <property type="term" value="C:plasma membrane"/>
    <property type="evidence" value="ECO:0007669"/>
    <property type="project" value="UniProtKB-SubCell"/>
</dbReference>
<evidence type="ECO:0000256" key="6">
    <source>
        <dbReference type="ARBA" id="ARBA00022989"/>
    </source>
</evidence>
<gene>
    <name evidence="9 11" type="primary">lnt</name>
    <name evidence="11" type="ORF">GD597_14455</name>
</gene>
<comment type="pathway">
    <text evidence="9">Protein modification; lipoprotein biosynthesis (N-acyl transfer).</text>
</comment>
<protein>
    <recommendedName>
        <fullName evidence="9">Apolipoprotein N-acyltransferase</fullName>
        <shortName evidence="9">ALP N-acyltransferase</shortName>
        <ecNumber evidence="9">2.3.1.269</ecNumber>
    </recommendedName>
</protein>
<accession>A0A8J8FEN7</accession>
<feature type="transmembrane region" description="Helical" evidence="9">
    <location>
        <begin position="50"/>
        <end position="70"/>
    </location>
</feature>